<protein>
    <submittedName>
        <fullName evidence="6">Insulin-like growth factor-binding protein complex acid labile subunit</fullName>
    </submittedName>
</protein>
<keyword evidence="1" id="KW-0433">Leucine-rich repeat</keyword>
<dbReference type="SMART" id="SM00369">
    <property type="entry name" value="LRR_TYP"/>
    <property type="match status" value="12"/>
</dbReference>
<dbReference type="KEGG" id="hazt:108671380"/>
<keyword evidence="5" id="KW-1185">Reference proteome</keyword>
<dbReference type="SUPFAM" id="SSF52058">
    <property type="entry name" value="L domain-like"/>
    <property type="match status" value="1"/>
</dbReference>
<dbReference type="PANTHER" id="PTHR45712:SF1">
    <property type="entry name" value="NEPHROCAN"/>
    <property type="match status" value="1"/>
</dbReference>
<dbReference type="FunFam" id="3.80.10.10:FF:001164">
    <property type="entry name" value="GH01279p"/>
    <property type="match status" value="1"/>
</dbReference>
<evidence type="ECO:0000313" key="6">
    <source>
        <dbReference type="RefSeq" id="XP_018014410.2"/>
    </source>
</evidence>
<evidence type="ECO:0000256" key="4">
    <source>
        <dbReference type="SAM" id="Phobius"/>
    </source>
</evidence>
<dbReference type="InterPro" id="IPR032675">
    <property type="entry name" value="LRR_dom_sf"/>
</dbReference>
<dbReference type="Gene3D" id="3.80.10.10">
    <property type="entry name" value="Ribonuclease Inhibitor"/>
    <property type="match status" value="3"/>
</dbReference>
<feature type="region of interest" description="Disordered" evidence="3">
    <location>
        <begin position="764"/>
        <end position="790"/>
    </location>
</feature>
<keyword evidence="2" id="KW-0677">Repeat</keyword>
<dbReference type="OMA" id="HELEWCT"/>
<dbReference type="PANTHER" id="PTHR45712">
    <property type="entry name" value="AGAP008170-PA"/>
    <property type="match status" value="1"/>
</dbReference>
<dbReference type="GeneID" id="108671380"/>
<evidence type="ECO:0000313" key="5">
    <source>
        <dbReference type="Proteomes" id="UP000694843"/>
    </source>
</evidence>
<dbReference type="GO" id="GO:0005615">
    <property type="term" value="C:extracellular space"/>
    <property type="evidence" value="ECO:0007669"/>
    <property type="project" value="TreeGrafter"/>
</dbReference>
<name>A0A8B7NL69_HYAAZ</name>
<dbReference type="InterPro" id="IPR003591">
    <property type="entry name" value="Leu-rich_rpt_typical-subtyp"/>
</dbReference>
<evidence type="ECO:0000256" key="2">
    <source>
        <dbReference type="ARBA" id="ARBA00022737"/>
    </source>
</evidence>
<feature type="transmembrane region" description="Helical" evidence="4">
    <location>
        <begin position="689"/>
        <end position="716"/>
    </location>
</feature>
<dbReference type="SMART" id="SM00364">
    <property type="entry name" value="LRR_BAC"/>
    <property type="match status" value="4"/>
</dbReference>
<dbReference type="RefSeq" id="XP_018014410.2">
    <property type="nucleotide sequence ID" value="XM_018158921.2"/>
</dbReference>
<gene>
    <name evidence="6" type="primary">LOC108671380</name>
</gene>
<accession>A0A8B7NL69</accession>
<dbReference type="PROSITE" id="PS51450">
    <property type="entry name" value="LRR"/>
    <property type="match status" value="2"/>
</dbReference>
<keyword evidence="4" id="KW-0812">Transmembrane</keyword>
<dbReference type="Proteomes" id="UP000694843">
    <property type="component" value="Unplaced"/>
</dbReference>
<evidence type="ECO:0000256" key="1">
    <source>
        <dbReference type="ARBA" id="ARBA00022614"/>
    </source>
</evidence>
<keyword evidence="4" id="KW-0472">Membrane</keyword>
<dbReference type="InterPro" id="IPR050333">
    <property type="entry name" value="SLRP"/>
</dbReference>
<evidence type="ECO:0000256" key="3">
    <source>
        <dbReference type="SAM" id="MobiDB-lite"/>
    </source>
</evidence>
<organism evidence="5 6">
    <name type="scientific">Hyalella azteca</name>
    <name type="common">Amphipod</name>
    <dbReference type="NCBI Taxonomy" id="294128"/>
    <lineage>
        <taxon>Eukaryota</taxon>
        <taxon>Metazoa</taxon>
        <taxon>Ecdysozoa</taxon>
        <taxon>Arthropoda</taxon>
        <taxon>Crustacea</taxon>
        <taxon>Multicrustacea</taxon>
        <taxon>Malacostraca</taxon>
        <taxon>Eumalacostraca</taxon>
        <taxon>Peracarida</taxon>
        <taxon>Amphipoda</taxon>
        <taxon>Senticaudata</taxon>
        <taxon>Talitrida</taxon>
        <taxon>Talitroidea</taxon>
        <taxon>Hyalellidae</taxon>
        <taxon>Hyalella</taxon>
    </lineage>
</organism>
<dbReference type="InterPro" id="IPR001611">
    <property type="entry name" value="Leu-rich_rpt"/>
</dbReference>
<feature type="region of interest" description="Disordered" evidence="3">
    <location>
        <begin position="1"/>
        <end position="20"/>
    </location>
</feature>
<dbReference type="AlphaFoldDB" id="A0A8B7NL69"/>
<sequence length="819" mass="92006">MAVSSTKDNHTNGSSPPHITTEISFTKLKSGRHFKSTSSGSVDVTERNLASELNTKFNHEGSFPSSVYRADHNRPRSHYAKFLNPEIFKRNSHLTSDTNVIHFGYKFKSVDFYKDENSNAESRNLNFYSKNPSSSTYPGAKLCASHNMSSTYPGAKLRASHSTGLFLSSKYPGAKLRASHSTGLFLRLVVVLLLLVSPLAGGARCPQRCVCRTDDQGRKVVECDAGNLGSAIPVFDMDRDTQVLVITSEEEQPRVLTVGPIFSPLSRLEEVHITRANVPAIGENSFWGLTHLRLLNLTHNNVSSIRAHHLAGMRTLQALHLDYNKIDSVSSATFMSLEKLEVLTLANNQLRGLTPRMFFLLSSLKTLDLSGNPIRELDPEVLKDLPSLRILRCANCELTRIRAQVYKNVIELEELDLRDNKIEILSAEEYIDLKYLKTLYLDGNRLFELRDNIFRGLGLRFLGLSRNHMEKISRSAFEDSTVLALDLSSNKLGFSAIRHLYSISEHIHELNLSNNKISPHHMSELLKRASRLKQLDLSRMHLKALPPDFFQAQAKLASLNVSKNNLKFLSVETLHSLPNLQKLDLSDNNIQGLPEVVLRRLDRISQLYLSHNPWNCDQCNIPYMKTWINNSKEFRDACVPNVDAANCLKCQLPVEMFDKPIIEVDGLSLQPCPEGSLVSLHESGSSSTFTLILVVAISSVVILLLVVILFVGIIMYNRHSAFYYTHENDARCHFYDNPGLQSNHTDVTMAEDLDKIQQVEVDEPLPDPEIGRVPKDSFLPDSVDADEPSVEASAELQQTLRLAIERRKKRKAPMPNATS</sequence>
<dbReference type="OrthoDB" id="9229163at2759"/>
<reference evidence="6" key="1">
    <citation type="submission" date="2025-08" db="UniProtKB">
        <authorList>
            <consortium name="RefSeq"/>
        </authorList>
    </citation>
    <scope>IDENTIFICATION</scope>
    <source>
        <tissue evidence="6">Whole organism</tissue>
    </source>
</reference>
<keyword evidence="4" id="KW-1133">Transmembrane helix</keyword>
<dbReference type="Pfam" id="PF13855">
    <property type="entry name" value="LRR_8"/>
    <property type="match status" value="3"/>
</dbReference>
<proteinExistence type="predicted"/>